<dbReference type="OrthoDB" id="9808637at2"/>
<name>A0A845B2Q5_9SPHN</name>
<dbReference type="EMBL" id="WTYL01000002">
    <property type="protein sequence ID" value="MXP44414.1"/>
    <property type="molecule type" value="Genomic_DNA"/>
</dbReference>
<keyword evidence="2 5" id="KW-0812">Transmembrane</keyword>
<keyword evidence="4 5" id="KW-0472">Membrane</keyword>
<dbReference type="InterPro" id="IPR023380">
    <property type="entry name" value="DsbB-like_sf"/>
</dbReference>
<dbReference type="Gene3D" id="1.20.1550.10">
    <property type="entry name" value="DsbB-like"/>
    <property type="match status" value="1"/>
</dbReference>
<feature type="transmembrane region" description="Helical" evidence="5">
    <location>
        <begin position="48"/>
        <end position="66"/>
    </location>
</feature>
<keyword evidence="7" id="KW-1185">Reference proteome</keyword>
<proteinExistence type="predicted"/>
<evidence type="ECO:0000313" key="7">
    <source>
        <dbReference type="Proteomes" id="UP000431922"/>
    </source>
</evidence>
<evidence type="ECO:0000256" key="5">
    <source>
        <dbReference type="SAM" id="Phobius"/>
    </source>
</evidence>
<reference evidence="6 7" key="1">
    <citation type="submission" date="2019-12" db="EMBL/GenBank/DDBJ databases">
        <title>Genomic-based taxomic classification of the family Erythrobacteraceae.</title>
        <authorList>
            <person name="Xu L."/>
        </authorList>
    </citation>
    <scope>NUCLEOTIDE SEQUENCE [LARGE SCALE GENOMIC DNA]</scope>
    <source>
        <strain evidence="6 7">KCTC 42453</strain>
    </source>
</reference>
<comment type="subcellular location">
    <subcellularLocation>
        <location evidence="1">Membrane</location>
        <topology evidence="1">Multi-pass membrane protein</topology>
    </subcellularLocation>
</comment>
<dbReference type="PIRSF" id="PIRSF033913">
    <property type="entry name" value="S-S_format_DsbB"/>
    <property type="match status" value="1"/>
</dbReference>
<dbReference type="GO" id="GO:0015035">
    <property type="term" value="F:protein-disulfide reductase activity"/>
    <property type="evidence" value="ECO:0007669"/>
    <property type="project" value="InterPro"/>
</dbReference>
<dbReference type="RefSeq" id="WP_160756012.1">
    <property type="nucleotide sequence ID" value="NZ_WTYL01000002.1"/>
</dbReference>
<dbReference type="Proteomes" id="UP000431922">
    <property type="component" value="Unassembled WGS sequence"/>
</dbReference>
<dbReference type="Pfam" id="PF02600">
    <property type="entry name" value="DsbB"/>
    <property type="match status" value="1"/>
</dbReference>
<dbReference type="GO" id="GO:0016020">
    <property type="term" value="C:membrane"/>
    <property type="evidence" value="ECO:0007669"/>
    <property type="project" value="UniProtKB-SubCell"/>
</dbReference>
<evidence type="ECO:0000256" key="1">
    <source>
        <dbReference type="ARBA" id="ARBA00004141"/>
    </source>
</evidence>
<dbReference type="InterPro" id="IPR024199">
    <property type="entry name" value="Uncharacterised_DsbB"/>
</dbReference>
<protein>
    <submittedName>
        <fullName evidence="6">Disulfide bond formation protein B</fullName>
    </submittedName>
</protein>
<dbReference type="GO" id="GO:0006457">
    <property type="term" value="P:protein folding"/>
    <property type="evidence" value="ECO:0007669"/>
    <property type="project" value="InterPro"/>
</dbReference>
<dbReference type="SUPFAM" id="SSF158442">
    <property type="entry name" value="DsbB-like"/>
    <property type="match status" value="1"/>
</dbReference>
<feature type="transmembrane region" description="Helical" evidence="5">
    <location>
        <begin position="138"/>
        <end position="158"/>
    </location>
</feature>
<gene>
    <name evidence="6" type="ORF">GRI65_08095</name>
</gene>
<feature type="transmembrane region" description="Helical" evidence="5">
    <location>
        <begin position="7"/>
        <end position="28"/>
    </location>
</feature>
<feature type="transmembrane region" description="Helical" evidence="5">
    <location>
        <begin position="73"/>
        <end position="93"/>
    </location>
</feature>
<evidence type="ECO:0000256" key="3">
    <source>
        <dbReference type="ARBA" id="ARBA00022989"/>
    </source>
</evidence>
<sequence length="163" mass="17060">MRQIDPATLLAQRLAIAVPALLLGGAYISQYAFGLFPCEMCWWQRYPHFVALVLGLVAAFASAGPAGLRRGTIALAALAILFSGLIGGFHAGVEYGWWEGITGCASHVASGGNALDNIMNAPLVRCDVAPWSLFGISLAGWNFLISGAAGCAILALLARRKTA</sequence>
<organism evidence="6 7">
    <name type="scientific">Allopontixanthobacter sediminis</name>
    <dbReference type="NCBI Taxonomy" id="1689985"/>
    <lineage>
        <taxon>Bacteria</taxon>
        <taxon>Pseudomonadati</taxon>
        <taxon>Pseudomonadota</taxon>
        <taxon>Alphaproteobacteria</taxon>
        <taxon>Sphingomonadales</taxon>
        <taxon>Erythrobacteraceae</taxon>
        <taxon>Allopontixanthobacter</taxon>
    </lineage>
</organism>
<evidence type="ECO:0000313" key="6">
    <source>
        <dbReference type="EMBL" id="MXP44414.1"/>
    </source>
</evidence>
<dbReference type="InterPro" id="IPR003752">
    <property type="entry name" value="DiS_bond_form_DsbB/BdbC"/>
</dbReference>
<evidence type="ECO:0000256" key="2">
    <source>
        <dbReference type="ARBA" id="ARBA00022692"/>
    </source>
</evidence>
<keyword evidence="3 5" id="KW-1133">Transmembrane helix</keyword>
<evidence type="ECO:0000256" key="4">
    <source>
        <dbReference type="ARBA" id="ARBA00023136"/>
    </source>
</evidence>
<dbReference type="AlphaFoldDB" id="A0A845B2Q5"/>
<accession>A0A845B2Q5</accession>
<comment type="caution">
    <text evidence="6">The sequence shown here is derived from an EMBL/GenBank/DDBJ whole genome shotgun (WGS) entry which is preliminary data.</text>
</comment>